<organism evidence="2 3">
    <name type="scientific">Caerostris darwini</name>
    <dbReference type="NCBI Taxonomy" id="1538125"/>
    <lineage>
        <taxon>Eukaryota</taxon>
        <taxon>Metazoa</taxon>
        <taxon>Ecdysozoa</taxon>
        <taxon>Arthropoda</taxon>
        <taxon>Chelicerata</taxon>
        <taxon>Arachnida</taxon>
        <taxon>Araneae</taxon>
        <taxon>Araneomorphae</taxon>
        <taxon>Entelegynae</taxon>
        <taxon>Araneoidea</taxon>
        <taxon>Araneidae</taxon>
        <taxon>Caerostris</taxon>
    </lineage>
</organism>
<keyword evidence="3" id="KW-1185">Reference proteome</keyword>
<evidence type="ECO:0000313" key="3">
    <source>
        <dbReference type="Proteomes" id="UP001054837"/>
    </source>
</evidence>
<sequence>MLHIFKEAKSKSFPQTGKEQAVSIPSFGTRHQKQKQHSSHNHQLRVKVKILLRTQDNSHSRIVPKCEALQQNGRGILLKELSNALSPWAEIHEISSNFCKKFENKFAVMST</sequence>
<proteinExistence type="predicted"/>
<evidence type="ECO:0000256" key="1">
    <source>
        <dbReference type="SAM" id="MobiDB-lite"/>
    </source>
</evidence>
<dbReference type="EMBL" id="BPLQ01008153">
    <property type="protein sequence ID" value="GIY35249.1"/>
    <property type="molecule type" value="Genomic_DNA"/>
</dbReference>
<feature type="compositionally biased region" description="Basic residues" evidence="1">
    <location>
        <begin position="30"/>
        <end position="44"/>
    </location>
</feature>
<evidence type="ECO:0000313" key="2">
    <source>
        <dbReference type="EMBL" id="GIY35249.1"/>
    </source>
</evidence>
<feature type="region of interest" description="Disordered" evidence="1">
    <location>
        <begin position="8"/>
        <end position="44"/>
    </location>
</feature>
<accession>A0AAV4SPL9</accession>
<protein>
    <submittedName>
        <fullName evidence="2">Uncharacterized protein</fullName>
    </submittedName>
</protein>
<name>A0AAV4SPL9_9ARAC</name>
<dbReference type="Proteomes" id="UP001054837">
    <property type="component" value="Unassembled WGS sequence"/>
</dbReference>
<reference evidence="2 3" key="1">
    <citation type="submission" date="2021-06" db="EMBL/GenBank/DDBJ databases">
        <title>Caerostris darwini draft genome.</title>
        <authorList>
            <person name="Kono N."/>
            <person name="Arakawa K."/>
        </authorList>
    </citation>
    <scope>NUCLEOTIDE SEQUENCE [LARGE SCALE GENOMIC DNA]</scope>
</reference>
<dbReference type="AlphaFoldDB" id="A0AAV4SPL9"/>
<gene>
    <name evidence="2" type="ORF">CDAR_182761</name>
</gene>
<comment type="caution">
    <text evidence="2">The sequence shown here is derived from an EMBL/GenBank/DDBJ whole genome shotgun (WGS) entry which is preliminary data.</text>
</comment>